<accession>A0A5J4UV41</accession>
<protein>
    <recommendedName>
        <fullName evidence="3">SPRY domain-containing protein</fullName>
    </recommendedName>
</protein>
<reference evidence="1 2" key="1">
    <citation type="submission" date="2019-03" db="EMBL/GenBank/DDBJ databases">
        <title>Single cell metagenomics reveals metabolic interactions within the superorganism composed of flagellate Streblomastix strix and complex community of Bacteroidetes bacteria on its surface.</title>
        <authorList>
            <person name="Treitli S.C."/>
            <person name="Kolisko M."/>
            <person name="Husnik F."/>
            <person name="Keeling P."/>
            <person name="Hampl V."/>
        </authorList>
    </citation>
    <scope>NUCLEOTIDE SEQUENCE [LARGE SCALE GENOMIC DNA]</scope>
    <source>
        <strain evidence="1">ST1C</strain>
    </source>
</reference>
<sequence>MQNIEKLKEKEELKQNQIHENIPIAIHNVDSTRFDFVDIDGIKKKIVKKQTGWNGISLSEVLNDGIYSIEVEFSNTQNNNGALGIVRDSYDIPDGANISISPTIDNIAIFGGSAWGNKVWHKDSRMSGNSPIYDGQIIKLEYDSNKRTLICFINGVQQPVYISGINEKVRFFISIYYTESTITIHSFKRLHAPTTGHVSGEKAVQW</sequence>
<dbReference type="InterPro" id="IPR043136">
    <property type="entry name" value="B30.2/SPRY_sf"/>
</dbReference>
<dbReference type="AlphaFoldDB" id="A0A5J4UV41"/>
<evidence type="ECO:0008006" key="3">
    <source>
        <dbReference type="Google" id="ProtNLM"/>
    </source>
</evidence>
<name>A0A5J4UV41_9EUKA</name>
<evidence type="ECO:0000313" key="1">
    <source>
        <dbReference type="EMBL" id="KAA6374319.1"/>
    </source>
</evidence>
<gene>
    <name evidence="1" type="ORF">EZS28_030156</name>
</gene>
<comment type="caution">
    <text evidence="1">The sequence shown here is derived from an EMBL/GenBank/DDBJ whole genome shotgun (WGS) entry which is preliminary data.</text>
</comment>
<dbReference type="EMBL" id="SNRW01012067">
    <property type="protein sequence ID" value="KAA6374319.1"/>
    <property type="molecule type" value="Genomic_DNA"/>
</dbReference>
<proteinExistence type="predicted"/>
<organism evidence="1 2">
    <name type="scientific">Streblomastix strix</name>
    <dbReference type="NCBI Taxonomy" id="222440"/>
    <lineage>
        <taxon>Eukaryota</taxon>
        <taxon>Metamonada</taxon>
        <taxon>Preaxostyla</taxon>
        <taxon>Oxymonadida</taxon>
        <taxon>Streblomastigidae</taxon>
        <taxon>Streblomastix</taxon>
    </lineage>
</organism>
<evidence type="ECO:0000313" key="2">
    <source>
        <dbReference type="Proteomes" id="UP000324800"/>
    </source>
</evidence>
<dbReference type="Gene3D" id="2.60.120.920">
    <property type="match status" value="1"/>
</dbReference>
<dbReference type="Proteomes" id="UP000324800">
    <property type="component" value="Unassembled WGS sequence"/>
</dbReference>